<proteinExistence type="predicted"/>
<dbReference type="Gene3D" id="3.40.525.10">
    <property type="entry name" value="CRAL-TRIO lipid binding domain"/>
    <property type="match status" value="1"/>
</dbReference>
<dbReference type="Pfam" id="PF00650">
    <property type="entry name" value="CRAL_TRIO"/>
    <property type="match status" value="1"/>
</dbReference>
<name>A0ABQ6MQM5_9STRA</name>
<dbReference type="InterPro" id="IPR051026">
    <property type="entry name" value="PI/PC_transfer"/>
</dbReference>
<dbReference type="PANTHER" id="PTHR45657:SF1">
    <property type="entry name" value="CRAL-TRIO DOMAIN-CONTAINING PROTEIN YKL091C-RELATED"/>
    <property type="match status" value="1"/>
</dbReference>
<reference evidence="3 4" key="1">
    <citation type="journal article" date="2023" name="Commun. Biol.">
        <title>Genome analysis of Parmales, the sister group of diatoms, reveals the evolutionary specialization of diatoms from phago-mixotrophs to photoautotrophs.</title>
        <authorList>
            <person name="Ban H."/>
            <person name="Sato S."/>
            <person name="Yoshikawa S."/>
            <person name="Yamada K."/>
            <person name="Nakamura Y."/>
            <person name="Ichinomiya M."/>
            <person name="Sato N."/>
            <person name="Blanc-Mathieu R."/>
            <person name="Endo H."/>
            <person name="Kuwata A."/>
            <person name="Ogata H."/>
        </authorList>
    </citation>
    <scope>NUCLEOTIDE SEQUENCE [LARGE SCALE GENOMIC DNA]</scope>
</reference>
<dbReference type="PROSITE" id="PS50191">
    <property type="entry name" value="CRAL_TRIO"/>
    <property type="match status" value="1"/>
</dbReference>
<dbReference type="PANTHER" id="PTHR45657">
    <property type="entry name" value="CRAL-TRIO DOMAIN-CONTAINING PROTEIN YKL091C-RELATED"/>
    <property type="match status" value="1"/>
</dbReference>
<dbReference type="InterPro" id="IPR036865">
    <property type="entry name" value="CRAL-TRIO_dom_sf"/>
</dbReference>
<comment type="caution">
    <text evidence="3">The sequence shown here is derived from an EMBL/GenBank/DDBJ whole genome shotgun (WGS) entry which is preliminary data.</text>
</comment>
<keyword evidence="4" id="KW-1185">Reference proteome</keyword>
<gene>
    <name evidence="3" type="ORF">TeGR_g7660</name>
</gene>
<dbReference type="Proteomes" id="UP001165060">
    <property type="component" value="Unassembled WGS sequence"/>
</dbReference>
<sequence>MGREGKPPPPLSSAPLHPPHPPPPQDRVGETVRRVNQIAAFKQKHRLQERTSLPDAAVDYFHANWATRAYGADAHGHVVFCERLEWYDVPRLMGRFTEDEQWLATRGVLCEAMERIKGNAGEGKNDSLNPIYKHIHILDLSGITMSHASADVRNVIKKVVIEMGNYYPDSMYKLFFVNAPFVFRAVWGLISPFVHPATKEKISICGGGSALLSELSRHNIPASAVPDFLGGGHKGVALMDKLDEWREERRKNETEAAAK</sequence>
<dbReference type="SUPFAM" id="SSF52087">
    <property type="entry name" value="CRAL/TRIO domain"/>
    <property type="match status" value="1"/>
</dbReference>
<accession>A0ABQ6MQM5</accession>
<organism evidence="3 4">
    <name type="scientific">Tetraparma gracilis</name>
    <dbReference type="NCBI Taxonomy" id="2962635"/>
    <lineage>
        <taxon>Eukaryota</taxon>
        <taxon>Sar</taxon>
        <taxon>Stramenopiles</taxon>
        <taxon>Ochrophyta</taxon>
        <taxon>Bolidophyceae</taxon>
        <taxon>Parmales</taxon>
        <taxon>Triparmaceae</taxon>
        <taxon>Tetraparma</taxon>
    </lineage>
</organism>
<feature type="region of interest" description="Disordered" evidence="1">
    <location>
        <begin position="1"/>
        <end position="28"/>
    </location>
</feature>
<evidence type="ECO:0000313" key="4">
    <source>
        <dbReference type="Proteomes" id="UP001165060"/>
    </source>
</evidence>
<evidence type="ECO:0000256" key="1">
    <source>
        <dbReference type="SAM" id="MobiDB-lite"/>
    </source>
</evidence>
<dbReference type="EMBL" id="BRYB01000442">
    <property type="protein sequence ID" value="GMI30113.1"/>
    <property type="molecule type" value="Genomic_DNA"/>
</dbReference>
<dbReference type="InterPro" id="IPR001251">
    <property type="entry name" value="CRAL-TRIO_dom"/>
</dbReference>
<protein>
    <recommendedName>
        <fullName evidence="2">CRAL-TRIO domain-containing protein</fullName>
    </recommendedName>
</protein>
<feature type="domain" description="CRAL-TRIO" evidence="2">
    <location>
        <begin position="53"/>
        <end position="237"/>
    </location>
</feature>
<evidence type="ECO:0000259" key="2">
    <source>
        <dbReference type="PROSITE" id="PS50191"/>
    </source>
</evidence>
<evidence type="ECO:0000313" key="3">
    <source>
        <dbReference type="EMBL" id="GMI30113.1"/>
    </source>
</evidence>
<dbReference type="SMART" id="SM00516">
    <property type="entry name" value="SEC14"/>
    <property type="match status" value="1"/>
</dbReference>
<dbReference type="CDD" id="cd00170">
    <property type="entry name" value="SEC14"/>
    <property type="match status" value="1"/>
</dbReference>
<feature type="compositionally biased region" description="Pro residues" evidence="1">
    <location>
        <begin position="7"/>
        <end position="25"/>
    </location>
</feature>